<keyword evidence="4" id="KW-1185">Reference proteome</keyword>
<accession>A0A5E4ALJ3</accession>
<dbReference type="Proteomes" id="UP000662637">
    <property type="component" value="Unassembled WGS sequence"/>
</dbReference>
<protein>
    <submittedName>
        <fullName evidence="3">Uncharacterized protein</fullName>
    </submittedName>
</protein>
<evidence type="ECO:0000313" key="2">
    <source>
        <dbReference type="EMBL" id="KAF7460298.1"/>
    </source>
</evidence>
<sequence>MDEIVKTIKCTKNFTTEQPPLSNNWEEEGQEMDLASSPKQGTGHHHDQTGFQLWDTWPEEDKVWLTGLVRSSRNTNIDEPTGKDEHESAF</sequence>
<dbReference type="EMBL" id="CABDUW010000083">
    <property type="protein sequence ID" value="VTJ57549.1"/>
    <property type="molecule type" value="Genomic_DNA"/>
</dbReference>
<dbReference type="AlphaFoldDB" id="A0A5E4ALJ3"/>
<dbReference type="Proteomes" id="UP000335636">
    <property type="component" value="Unassembled WGS sequence"/>
</dbReference>
<feature type="region of interest" description="Disordered" evidence="1">
    <location>
        <begin position="15"/>
        <end position="50"/>
    </location>
</feature>
<dbReference type="EMBL" id="WJEC01008790">
    <property type="protein sequence ID" value="KAF7460298.1"/>
    <property type="molecule type" value="Genomic_DNA"/>
</dbReference>
<gene>
    <name evidence="2" type="ORF">GHT09_019603</name>
    <name evidence="3" type="ORF">MONAX_5E019068</name>
</gene>
<evidence type="ECO:0000313" key="3">
    <source>
        <dbReference type="EMBL" id="VTJ57549.1"/>
    </source>
</evidence>
<organism evidence="3 4">
    <name type="scientific">Marmota monax</name>
    <name type="common">Woodchuck</name>
    <dbReference type="NCBI Taxonomy" id="9995"/>
    <lineage>
        <taxon>Eukaryota</taxon>
        <taxon>Metazoa</taxon>
        <taxon>Chordata</taxon>
        <taxon>Craniata</taxon>
        <taxon>Vertebrata</taxon>
        <taxon>Euteleostomi</taxon>
        <taxon>Mammalia</taxon>
        <taxon>Eutheria</taxon>
        <taxon>Euarchontoglires</taxon>
        <taxon>Glires</taxon>
        <taxon>Rodentia</taxon>
        <taxon>Sciuromorpha</taxon>
        <taxon>Sciuridae</taxon>
        <taxon>Xerinae</taxon>
        <taxon>Marmotini</taxon>
        <taxon>Marmota</taxon>
    </lineage>
</organism>
<proteinExistence type="predicted"/>
<feature type="compositionally biased region" description="Polar residues" evidence="1">
    <location>
        <begin position="15"/>
        <end position="24"/>
    </location>
</feature>
<reference evidence="2" key="2">
    <citation type="submission" date="2020-08" db="EMBL/GenBank/DDBJ databases">
        <authorList>
            <person name="Shumante A."/>
            <person name="Zimin A.V."/>
            <person name="Puiu D."/>
            <person name="Salzberg S.L."/>
        </authorList>
    </citation>
    <scope>NUCLEOTIDE SEQUENCE</scope>
    <source>
        <strain evidence="2">WC2-LM</strain>
        <tissue evidence="2">Liver</tissue>
    </source>
</reference>
<evidence type="ECO:0000313" key="4">
    <source>
        <dbReference type="Proteomes" id="UP000335636"/>
    </source>
</evidence>
<reference evidence="3 4" key="1">
    <citation type="submission" date="2019-04" db="EMBL/GenBank/DDBJ databases">
        <authorList>
            <person name="Alioto T."/>
            <person name="Alioto T."/>
        </authorList>
    </citation>
    <scope>NUCLEOTIDE SEQUENCE [LARGE SCALE GENOMIC DNA]</scope>
</reference>
<name>A0A5E4ALJ3_MARMO</name>
<evidence type="ECO:0000256" key="1">
    <source>
        <dbReference type="SAM" id="MobiDB-lite"/>
    </source>
</evidence>